<feature type="region of interest" description="Disordered" evidence="1">
    <location>
        <begin position="503"/>
        <end position="533"/>
    </location>
</feature>
<reference evidence="3" key="1">
    <citation type="journal article" date="2021" name="Mol. Plant Microbe Interact.">
        <title>Complete Genome Sequence of the Plant-Pathogenic Fungus Colletotrichum lupini.</title>
        <authorList>
            <person name="Baroncelli R."/>
            <person name="Pensec F."/>
            <person name="Da Lio D."/>
            <person name="Boufleur T."/>
            <person name="Vicente I."/>
            <person name="Sarrocco S."/>
            <person name="Picot A."/>
            <person name="Baraldi E."/>
            <person name="Sukno S."/>
            <person name="Thon M."/>
            <person name="Le Floch G."/>
        </authorList>
    </citation>
    <scope>NUCLEOTIDE SEQUENCE</scope>
    <source>
        <strain evidence="3">IMI 504893</strain>
    </source>
</reference>
<sequence>MTSVPAVCFAECNNAYIEAQGVGKDPSLCNIASPFAKDLIDCQVCIGVNSKNSTSFEDLGPEFQQYLDLCNQVQTVTYATTITYLNGDVELVTLTKTTTGPINYAPTTSTPSASTSSQSAIPTESTSTESTPAPNRSWVAGLVIGCVAVTALVTGFWFLRRRRRRANQAAIENTSEAHDEYTKAQLHSDSLPPKPAIELEGSYPDPIPEMSANEIAAQEIRGMAGNTLVSLRSIRIAATRAVLKGPANIDVSRPESPASPAFLHSRIVLGLFTGNWAEYPGRHHDGTLLLGAYHPSHTPAPSHLACGIMLTGWPHRRSRTTVERLIPVAKKGKLLCSRTDYYDMSTEDVGFDNHIDDRGYFHVPYARTIHGDLFGQGIFHDESIGTMHETFEYAFLSTNALYIYIQAIGKQPLICHKDAHFQTEYEDCINCLHVTVEDSATYISQRVEPKFKEYLDYCNGKPPDWTYAPSRLTVVTRAHWGPLTDFYGELVAGGLQTITATELKPTDSSEAGGGWPSSSSTETGKTPGAGDSGPIPGNSAWIAGPVIGVITAIMLLLGALWFLRRRRHRAVDKEESMATGLAIGTRGGGYGQGGYEKPQLHSDCIPRRMELEGSYPNSPMSPMSEMTANEVAAQELSVPGSQHVEGVTEKSSSARPESPVLG</sequence>
<feature type="transmembrane region" description="Helical" evidence="2">
    <location>
        <begin position="138"/>
        <end position="159"/>
    </location>
</feature>
<dbReference type="AlphaFoldDB" id="A0A9Q8STK5"/>
<evidence type="ECO:0000256" key="1">
    <source>
        <dbReference type="SAM" id="MobiDB-lite"/>
    </source>
</evidence>
<evidence type="ECO:0000256" key="2">
    <source>
        <dbReference type="SAM" id="Phobius"/>
    </source>
</evidence>
<evidence type="ECO:0000313" key="4">
    <source>
        <dbReference type="Proteomes" id="UP000830671"/>
    </source>
</evidence>
<keyword evidence="4" id="KW-1185">Reference proteome</keyword>
<dbReference type="KEGG" id="clup:CLUP02_08864"/>
<feature type="transmembrane region" description="Helical" evidence="2">
    <location>
        <begin position="541"/>
        <end position="563"/>
    </location>
</feature>
<gene>
    <name evidence="3" type="ORF">CLUP02_08864</name>
</gene>
<dbReference type="Proteomes" id="UP000830671">
    <property type="component" value="Chromosome 4"/>
</dbReference>
<dbReference type="RefSeq" id="XP_049144988.1">
    <property type="nucleotide sequence ID" value="XM_049287845.1"/>
</dbReference>
<name>A0A9Q8STK5_9PEZI</name>
<dbReference type="CDD" id="cd12087">
    <property type="entry name" value="TM_EGFR-like"/>
    <property type="match status" value="1"/>
</dbReference>
<evidence type="ECO:0000313" key="3">
    <source>
        <dbReference type="EMBL" id="UQC83369.1"/>
    </source>
</evidence>
<keyword evidence="2" id="KW-0812">Transmembrane</keyword>
<dbReference type="GeneID" id="73342855"/>
<feature type="compositionally biased region" description="Low complexity" evidence="1">
    <location>
        <begin position="105"/>
        <end position="134"/>
    </location>
</feature>
<dbReference type="EMBL" id="CP019476">
    <property type="protein sequence ID" value="UQC83369.1"/>
    <property type="molecule type" value="Genomic_DNA"/>
</dbReference>
<dbReference type="PANTHER" id="PTHR38122:SF1">
    <property type="entry name" value="GLYCOPROTEIN X"/>
    <property type="match status" value="1"/>
</dbReference>
<organism evidence="3 4">
    <name type="scientific">Colletotrichum lupini</name>
    <dbReference type="NCBI Taxonomy" id="145971"/>
    <lineage>
        <taxon>Eukaryota</taxon>
        <taxon>Fungi</taxon>
        <taxon>Dikarya</taxon>
        <taxon>Ascomycota</taxon>
        <taxon>Pezizomycotina</taxon>
        <taxon>Sordariomycetes</taxon>
        <taxon>Hypocreomycetidae</taxon>
        <taxon>Glomerellales</taxon>
        <taxon>Glomerellaceae</taxon>
        <taxon>Colletotrichum</taxon>
        <taxon>Colletotrichum acutatum species complex</taxon>
    </lineage>
</organism>
<feature type="region of interest" description="Disordered" evidence="1">
    <location>
        <begin position="100"/>
        <end position="134"/>
    </location>
</feature>
<accession>A0A9Q8STK5</accession>
<dbReference type="PANTHER" id="PTHR38122">
    <property type="entry name" value="GLYCOPROTEIN X"/>
    <property type="match status" value="1"/>
</dbReference>
<keyword evidence="2" id="KW-1133">Transmembrane helix</keyword>
<feature type="region of interest" description="Disordered" evidence="1">
    <location>
        <begin position="633"/>
        <end position="662"/>
    </location>
</feature>
<protein>
    <submittedName>
        <fullName evidence="3">Uncharacterized protein</fullName>
    </submittedName>
</protein>
<proteinExistence type="predicted"/>
<keyword evidence="2" id="KW-0472">Membrane</keyword>